<protein>
    <submittedName>
        <fullName evidence="8">DMT family transporter</fullName>
    </submittedName>
</protein>
<dbReference type="Pfam" id="PF00892">
    <property type="entry name" value="EamA"/>
    <property type="match status" value="2"/>
</dbReference>
<dbReference type="InterPro" id="IPR037185">
    <property type="entry name" value="EmrE-like"/>
</dbReference>
<keyword evidence="4 6" id="KW-1133">Transmembrane helix</keyword>
<sequence>MSQKKIGILIMILSAFIFALMQVFVKLTSNEIPLMEQVFIRNTVSFFVALFTCIKAKQSIIGPKKYQPLLFARSFFGYLGVITLFYASSNAFQSDVTVINKTSPFIITVLAMIFFKEKVTKVQILALITAFLGVVISAGPKFSSTGFAISMAILSAVFSALAYTCLSYFRGKVDGMTVILHFSAFSIICSIPFIINNFVIPSSPKIFIYTLLIGVCGSLGQICITYAYRFAPAGEISIYNYTGIIFSMLLGYTVLGESLSSTTLIGSVFVIIGSLMVYFNKNKKNQA</sequence>
<feature type="transmembrane region" description="Helical" evidence="6">
    <location>
        <begin position="7"/>
        <end position="27"/>
    </location>
</feature>
<evidence type="ECO:0000256" key="4">
    <source>
        <dbReference type="ARBA" id="ARBA00022989"/>
    </source>
</evidence>
<feature type="transmembrane region" description="Helical" evidence="6">
    <location>
        <begin position="122"/>
        <end position="140"/>
    </location>
</feature>
<evidence type="ECO:0000256" key="6">
    <source>
        <dbReference type="SAM" id="Phobius"/>
    </source>
</evidence>
<feature type="transmembrane region" description="Helical" evidence="6">
    <location>
        <begin position="261"/>
        <end position="279"/>
    </location>
</feature>
<dbReference type="AlphaFoldDB" id="A0A9D9H3F3"/>
<evidence type="ECO:0000259" key="7">
    <source>
        <dbReference type="Pfam" id="PF00892"/>
    </source>
</evidence>
<evidence type="ECO:0000313" key="9">
    <source>
        <dbReference type="Proteomes" id="UP000823611"/>
    </source>
</evidence>
<comment type="caution">
    <text evidence="8">The sequence shown here is derived from an EMBL/GenBank/DDBJ whole genome shotgun (WGS) entry which is preliminary data.</text>
</comment>
<evidence type="ECO:0000256" key="2">
    <source>
        <dbReference type="ARBA" id="ARBA00007362"/>
    </source>
</evidence>
<reference evidence="8" key="2">
    <citation type="journal article" date="2021" name="PeerJ">
        <title>Extensive microbial diversity within the chicken gut microbiome revealed by metagenomics and culture.</title>
        <authorList>
            <person name="Gilroy R."/>
            <person name="Ravi A."/>
            <person name="Getino M."/>
            <person name="Pursley I."/>
            <person name="Horton D.L."/>
            <person name="Alikhan N.F."/>
            <person name="Baker D."/>
            <person name="Gharbi K."/>
            <person name="Hall N."/>
            <person name="Watson M."/>
            <person name="Adriaenssens E.M."/>
            <person name="Foster-Nyarko E."/>
            <person name="Jarju S."/>
            <person name="Secka A."/>
            <person name="Antonio M."/>
            <person name="Oren A."/>
            <person name="Chaudhuri R.R."/>
            <person name="La Ragione R."/>
            <person name="Hildebrand F."/>
            <person name="Pallen M.J."/>
        </authorList>
    </citation>
    <scope>NUCLEOTIDE SEQUENCE</scope>
    <source>
        <strain evidence="8">F6-4510</strain>
    </source>
</reference>
<dbReference type="SUPFAM" id="SSF103481">
    <property type="entry name" value="Multidrug resistance efflux transporter EmrE"/>
    <property type="match status" value="2"/>
</dbReference>
<dbReference type="EMBL" id="JADIMX010000085">
    <property type="protein sequence ID" value="MBO8434569.1"/>
    <property type="molecule type" value="Genomic_DNA"/>
</dbReference>
<proteinExistence type="inferred from homology"/>
<feature type="transmembrane region" description="Helical" evidence="6">
    <location>
        <begin position="206"/>
        <end position="226"/>
    </location>
</feature>
<keyword evidence="3 6" id="KW-0812">Transmembrane</keyword>
<feature type="domain" description="EamA" evidence="7">
    <location>
        <begin position="6"/>
        <end position="137"/>
    </location>
</feature>
<dbReference type="InterPro" id="IPR000620">
    <property type="entry name" value="EamA_dom"/>
</dbReference>
<evidence type="ECO:0000256" key="5">
    <source>
        <dbReference type="ARBA" id="ARBA00023136"/>
    </source>
</evidence>
<feature type="transmembrane region" description="Helical" evidence="6">
    <location>
        <begin position="178"/>
        <end position="200"/>
    </location>
</feature>
<dbReference type="GO" id="GO:0016020">
    <property type="term" value="C:membrane"/>
    <property type="evidence" value="ECO:0007669"/>
    <property type="project" value="UniProtKB-SubCell"/>
</dbReference>
<evidence type="ECO:0000313" key="8">
    <source>
        <dbReference type="EMBL" id="MBO8434569.1"/>
    </source>
</evidence>
<reference evidence="8" key="1">
    <citation type="submission" date="2020-10" db="EMBL/GenBank/DDBJ databases">
        <authorList>
            <person name="Gilroy R."/>
        </authorList>
    </citation>
    <scope>NUCLEOTIDE SEQUENCE</scope>
    <source>
        <strain evidence="8">F6-4510</strain>
    </source>
</reference>
<organism evidence="8 9">
    <name type="scientific">Candidatus Fimicola merdigallinarum</name>
    <dbReference type="NCBI Taxonomy" id="2840819"/>
    <lineage>
        <taxon>Bacteria</taxon>
        <taxon>Bacillati</taxon>
        <taxon>Bacillota</taxon>
        <taxon>Clostridia</taxon>
        <taxon>Lachnospirales</taxon>
        <taxon>Lachnospiraceae</taxon>
        <taxon>Lachnospiraceae incertae sedis</taxon>
        <taxon>Candidatus Fimicola</taxon>
    </lineage>
</organism>
<feature type="transmembrane region" description="Helical" evidence="6">
    <location>
        <begin position="238"/>
        <end position="255"/>
    </location>
</feature>
<accession>A0A9D9H3F3</accession>
<dbReference type="Proteomes" id="UP000823611">
    <property type="component" value="Unassembled WGS sequence"/>
</dbReference>
<keyword evidence="5 6" id="KW-0472">Membrane</keyword>
<feature type="transmembrane region" description="Helical" evidence="6">
    <location>
        <begin position="98"/>
        <end position="115"/>
    </location>
</feature>
<feature type="transmembrane region" description="Helical" evidence="6">
    <location>
        <begin position="68"/>
        <end position="86"/>
    </location>
</feature>
<name>A0A9D9H3F3_9FIRM</name>
<feature type="transmembrane region" description="Helical" evidence="6">
    <location>
        <begin position="146"/>
        <end position="166"/>
    </location>
</feature>
<feature type="transmembrane region" description="Helical" evidence="6">
    <location>
        <begin position="39"/>
        <end position="56"/>
    </location>
</feature>
<comment type="similarity">
    <text evidence="2">Belongs to the EamA transporter family.</text>
</comment>
<dbReference type="PANTHER" id="PTHR22911">
    <property type="entry name" value="ACYL-MALONYL CONDENSING ENZYME-RELATED"/>
    <property type="match status" value="1"/>
</dbReference>
<comment type="subcellular location">
    <subcellularLocation>
        <location evidence="1">Membrane</location>
        <topology evidence="1">Multi-pass membrane protein</topology>
    </subcellularLocation>
</comment>
<dbReference type="PANTHER" id="PTHR22911:SF6">
    <property type="entry name" value="SOLUTE CARRIER FAMILY 35 MEMBER G1"/>
    <property type="match status" value="1"/>
</dbReference>
<feature type="domain" description="EamA" evidence="7">
    <location>
        <begin position="147"/>
        <end position="278"/>
    </location>
</feature>
<gene>
    <name evidence="8" type="ORF">IAC55_04515</name>
</gene>
<evidence type="ECO:0000256" key="3">
    <source>
        <dbReference type="ARBA" id="ARBA00022692"/>
    </source>
</evidence>
<evidence type="ECO:0000256" key="1">
    <source>
        <dbReference type="ARBA" id="ARBA00004141"/>
    </source>
</evidence>